<dbReference type="Pfam" id="PF13559">
    <property type="entry name" value="DUF4129"/>
    <property type="match status" value="1"/>
</dbReference>
<sequence>MTRYLRRYFLLWLLLALELNTSATGNKPAVLHKDSAAVTVKAFDTKTLKKYAEDEDFAYVKEKKEQPSAWNRFWMWLWALIIYAISNTFLGSVIFKYLLPGLALAGLIYVIMKAAGMDVAALFSRKAKKSDIPYYESLENIHEIDFDSEINNAIAQYNYRLAVRLLYLKCLKQLSDRELIKWQIDKTNSAYYYELSNPAQREMFGALTRRFEYVWYGDFGINEHIFNDINRMFGEFKQQLP</sequence>
<gene>
    <name evidence="4" type="ORF">DJ568_15925</name>
</gene>
<dbReference type="Proteomes" id="UP000253209">
    <property type="component" value="Unassembled WGS sequence"/>
</dbReference>
<feature type="transmembrane region" description="Helical" evidence="1">
    <location>
        <begin position="102"/>
        <end position="123"/>
    </location>
</feature>
<feature type="signal peptide" evidence="2">
    <location>
        <begin position="1"/>
        <end position="23"/>
    </location>
</feature>
<feature type="chain" id="PRO_5016919058" evidence="2">
    <location>
        <begin position="24"/>
        <end position="241"/>
    </location>
</feature>
<organism evidence="4 5">
    <name type="scientific">Mucilaginibacter hurinus</name>
    <dbReference type="NCBI Taxonomy" id="2201324"/>
    <lineage>
        <taxon>Bacteria</taxon>
        <taxon>Pseudomonadati</taxon>
        <taxon>Bacteroidota</taxon>
        <taxon>Sphingobacteriia</taxon>
        <taxon>Sphingobacteriales</taxon>
        <taxon>Sphingobacteriaceae</taxon>
        <taxon>Mucilaginibacter</taxon>
    </lineage>
</organism>
<protein>
    <submittedName>
        <fullName evidence="4">DUF4129 domain-containing protein</fullName>
    </submittedName>
</protein>
<reference evidence="4 5" key="1">
    <citation type="submission" date="2018-05" db="EMBL/GenBank/DDBJ databases">
        <title>Mucilaginibacter hurinus sp. nov., isolated from briquette warehouse soil.</title>
        <authorList>
            <person name="Choi L."/>
        </authorList>
    </citation>
    <scope>NUCLEOTIDE SEQUENCE [LARGE SCALE GENOMIC DNA]</scope>
    <source>
        <strain evidence="4 5">ZR32</strain>
    </source>
</reference>
<keyword evidence="1" id="KW-0472">Membrane</keyword>
<evidence type="ECO:0000256" key="2">
    <source>
        <dbReference type="SAM" id="SignalP"/>
    </source>
</evidence>
<proteinExistence type="predicted"/>
<dbReference type="InterPro" id="IPR025403">
    <property type="entry name" value="TgpA-like_C"/>
</dbReference>
<dbReference type="OrthoDB" id="5491447at2"/>
<feature type="transmembrane region" description="Helical" evidence="1">
    <location>
        <begin position="73"/>
        <end position="95"/>
    </location>
</feature>
<evidence type="ECO:0000259" key="3">
    <source>
        <dbReference type="Pfam" id="PF13559"/>
    </source>
</evidence>
<evidence type="ECO:0000313" key="5">
    <source>
        <dbReference type="Proteomes" id="UP000253209"/>
    </source>
</evidence>
<feature type="domain" description="Protein-glutamine gamma-glutamyltransferase-like C-terminal" evidence="3">
    <location>
        <begin position="166"/>
        <end position="223"/>
    </location>
</feature>
<accession>A0A367GLJ6</accession>
<evidence type="ECO:0000256" key="1">
    <source>
        <dbReference type="SAM" id="Phobius"/>
    </source>
</evidence>
<keyword evidence="1" id="KW-0812">Transmembrane</keyword>
<evidence type="ECO:0000313" key="4">
    <source>
        <dbReference type="EMBL" id="RCH53726.1"/>
    </source>
</evidence>
<dbReference type="AlphaFoldDB" id="A0A367GLJ6"/>
<comment type="caution">
    <text evidence="4">The sequence shown here is derived from an EMBL/GenBank/DDBJ whole genome shotgun (WGS) entry which is preliminary data.</text>
</comment>
<dbReference type="EMBL" id="QGDC01000010">
    <property type="protein sequence ID" value="RCH53726.1"/>
    <property type="molecule type" value="Genomic_DNA"/>
</dbReference>
<name>A0A367GLJ6_9SPHI</name>
<keyword evidence="5" id="KW-1185">Reference proteome</keyword>
<keyword evidence="1" id="KW-1133">Transmembrane helix</keyword>
<keyword evidence="2" id="KW-0732">Signal</keyword>
<dbReference type="RefSeq" id="WP_114006296.1">
    <property type="nucleotide sequence ID" value="NZ_QGDC01000010.1"/>
</dbReference>